<dbReference type="InterPro" id="IPR029058">
    <property type="entry name" value="AB_hydrolase_fold"/>
</dbReference>
<comment type="similarity">
    <text evidence="1">Belongs to the GPI inositol-deacylase family.</text>
</comment>
<dbReference type="GO" id="GO:0015031">
    <property type="term" value="P:protein transport"/>
    <property type="evidence" value="ECO:0007669"/>
    <property type="project" value="UniProtKB-KW"/>
</dbReference>
<organism evidence="3 4">
    <name type="scientific">Ensete ventricosum</name>
    <name type="common">Abyssinian banana</name>
    <name type="synonym">Musa ensete</name>
    <dbReference type="NCBI Taxonomy" id="4639"/>
    <lineage>
        <taxon>Eukaryota</taxon>
        <taxon>Viridiplantae</taxon>
        <taxon>Streptophyta</taxon>
        <taxon>Embryophyta</taxon>
        <taxon>Tracheophyta</taxon>
        <taxon>Spermatophyta</taxon>
        <taxon>Magnoliopsida</taxon>
        <taxon>Liliopsida</taxon>
        <taxon>Zingiberales</taxon>
        <taxon>Musaceae</taxon>
        <taxon>Ensete</taxon>
    </lineage>
</organism>
<proteinExistence type="inferred from homology"/>
<evidence type="ECO:0000313" key="4">
    <source>
        <dbReference type="Proteomes" id="UP001222027"/>
    </source>
</evidence>
<dbReference type="GO" id="GO:0009507">
    <property type="term" value="C:chloroplast"/>
    <property type="evidence" value="ECO:0007669"/>
    <property type="project" value="TreeGrafter"/>
</dbReference>
<keyword evidence="4" id="KW-1185">Reference proteome</keyword>
<keyword evidence="1" id="KW-0653">Protein transport</keyword>
<reference evidence="3 4" key="1">
    <citation type="submission" date="2022-12" db="EMBL/GenBank/DDBJ databases">
        <title>Chromosome-scale assembly of the Ensete ventricosum genome.</title>
        <authorList>
            <person name="Dussert Y."/>
            <person name="Stocks J."/>
            <person name="Wendawek A."/>
            <person name="Woldeyes F."/>
            <person name="Nichols R.A."/>
            <person name="Borrell J.S."/>
        </authorList>
    </citation>
    <scope>NUCLEOTIDE SEQUENCE [LARGE SCALE GENOMIC DNA]</scope>
    <source>
        <strain evidence="4">cv. Maze</strain>
        <tissue evidence="3">Seeds</tissue>
    </source>
</reference>
<dbReference type="PANTHER" id="PTHR47909:SF2">
    <property type="entry name" value="GPI INOSITOL-DEACYLASE"/>
    <property type="match status" value="1"/>
</dbReference>
<dbReference type="Gene3D" id="3.40.50.1820">
    <property type="entry name" value="alpha/beta hydrolase"/>
    <property type="match status" value="1"/>
</dbReference>
<keyword evidence="1" id="KW-0813">Transport</keyword>
<sequence length="242" mass="26535">MSLLPTPPPALGAIPSTTVALRPVVILPGLGNNTGDYMDMAMTLREGYGIPSVVARVSRVDWLRHAAALLSPGFWRGSLRPRPLLDWYLERVAEAVAEAKLLLEDDGSISLVGHSAGGWLARVYMEEFGMSRISLMLTLGSPHLPPPKAVYTPELKYVRIAGRYIQGAHLFGNSNDPSYDPILVKVISRCAAKQMFGEMVLFRNCLLIFDGVYHSPVGSDGTIRPWFGSASVIKKWVHHLLS</sequence>
<dbReference type="AlphaFoldDB" id="A0AAV8R5G4"/>
<comment type="subcellular location">
    <subcellularLocation>
        <location evidence="1">Endoplasmic reticulum membrane</location>
    </subcellularLocation>
</comment>
<name>A0AAV8R5G4_ENSVE</name>
<dbReference type="EMBL" id="JAQQAF010000005">
    <property type="protein sequence ID" value="KAJ8486363.1"/>
    <property type="molecule type" value="Genomic_DNA"/>
</dbReference>
<feature type="domain" description="GPI inositol-deacylase PGAP1-like alpha/beta" evidence="2">
    <location>
        <begin position="104"/>
        <end position="148"/>
    </location>
</feature>
<dbReference type="Proteomes" id="UP001222027">
    <property type="component" value="Unassembled WGS sequence"/>
</dbReference>
<accession>A0AAV8R5G4</accession>
<keyword evidence="1" id="KW-0378">Hydrolase</keyword>
<keyword evidence="1" id="KW-0256">Endoplasmic reticulum</keyword>
<gene>
    <name evidence="3" type="ORF">OPV22_018848</name>
</gene>
<dbReference type="SUPFAM" id="SSF53474">
    <property type="entry name" value="alpha/beta-Hydrolases"/>
    <property type="match status" value="1"/>
</dbReference>
<evidence type="ECO:0000259" key="2">
    <source>
        <dbReference type="Pfam" id="PF07819"/>
    </source>
</evidence>
<dbReference type="InterPro" id="IPR012908">
    <property type="entry name" value="PGAP1-ab_dom-like"/>
</dbReference>
<keyword evidence="1" id="KW-0472">Membrane</keyword>
<protein>
    <recommendedName>
        <fullName evidence="1">GPI inositol-deacylase</fullName>
        <ecNumber evidence="1">3.1.-.-</ecNumber>
    </recommendedName>
</protein>
<dbReference type="PANTHER" id="PTHR47909">
    <property type="entry name" value="ALPHA/BETA-HYDROLASES SUPERFAMILY PROTEIN"/>
    <property type="match status" value="1"/>
</dbReference>
<dbReference type="EC" id="3.1.-.-" evidence="1"/>
<comment type="caution">
    <text evidence="3">The sequence shown here is derived from an EMBL/GenBank/DDBJ whole genome shotgun (WGS) entry which is preliminary data.</text>
</comment>
<evidence type="ECO:0000256" key="1">
    <source>
        <dbReference type="RuleBase" id="RU365011"/>
    </source>
</evidence>
<comment type="function">
    <text evidence="1">Involved in inositol deacylation of GPI-anchored proteins which plays important roles in the quality control and ER-associated degradation of GPI-anchored proteins.</text>
</comment>
<dbReference type="GO" id="GO:0005789">
    <property type="term" value="C:endoplasmic reticulum membrane"/>
    <property type="evidence" value="ECO:0007669"/>
    <property type="project" value="UniProtKB-SubCell"/>
</dbReference>
<dbReference type="GO" id="GO:0016788">
    <property type="term" value="F:hydrolase activity, acting on ester bonds"/>
    <property type="evidence" value="ECO:0007669"/>
    <property type="project" value="InterPro"/>
</dbReference>
<dbReference type="Pfam" id="PF07819">
    <property type="entry name" value="PGAP1"/>
    <property type="match status" value="1"/>
</dbReference>
<evidence type="ECO:0000313" key="3">
    <source>
        <dbReference type="EMBL" id="KAJ8486363.1"/>
    </source>
</evidence>